<reference evidence="2" key="1">
    <citation type="submission" date="2022-11" db="UniProtKB">
        <authorList>
            <consortium name="EnsemblMetazoa"/>
        </authorList>
    </citation>
    <scope>IDENTIFICATION</scope>
</reference>
<dbReference type="Proteomes" id="UP000887568">
    <property type="component" value="Unplaced"/>
</dbReference>
<dbReference type="Gene3D" id="3.30.420.40">
    <property type="match status" value="2"/>
</dbReference>
<dbReference type="OMA" id="GIVHQKC"/>
<dbReference type="GeneID" id="119740225"/>
<evidence type="ECO:0000313" key="2">
    <source>
        <dbReference type="EnsemblMetazoa" id="XP_038071385.1"/>
    </source>
</evidence>
<dbReference type="InterPro" id="IPR004000">
    <property type="entry name" value="Actin"/>
</dbReference>
<dbReference type="EnsemblMetazoa" id="XM_038215457.1">
    <property type="protein sequence ID" value="XP_038071385.1"/>
    <property type="gene ID" value="LOC119740225"/>
</dbReference>
<accession>A0A914B6F7</accession>
<name>A0A914B6F7_PATMI</name>
<organism evidence="2 3">
    <name type="scientific">Patiria miniata</name>
    <name type="common">Bat star</name>
    <name type="synonym">Asterina miniata</name>
    <dbReference type="NCBI Taxonomy" id="46514"/>
    <lineage>
        <taxon>Eukaryota</taxon>
        <taxon>Metazoa</taxon>
        <taxon>Echinodermata</taxon>
        <taxon>Eleutherozoa</taxon>
        <taxon>Asterozoa</taxon>
        <taxon>Asteroidea</taxon>
        <taxon>Valvatacea</taxon>
        <taxon>Valvatida</taxon>
        <taxon>Asterinidae</taxon>
        <taxon>Patiria</taxon>
    </lineage>
</organism>
<evidence type="ECO:0008006" key="4">
    <source>
        <dbReference type="Google" id="ProtNLM"/>
    </source>
</evidence>
<dbReference type="InterPro" id="IPR043129">
    <property type="entry name" value="ATPase_NBD"/>
</dbReference>
<dbReference type="FunFam" id="3.30.420.40:FF:000002">
    <property type="entry name" value="Muscle actin"/>
    <property type="match status" value="1"/>
</dbReference>
<protein>
    <recommendedName>
        <fullName evidence="4">Actin</fullName>
    </recommendedName>
</protein>
<dbReference type="PRINTS" id="PR00190">
    <property type="entry name" value="ACTIN"/>
</dbReference>
<dbReference type="SUPFAM" id="SSF53067">
    <property type="entry name" value="Actin-like ATPase domain"/>
    <property type="match status" value="2"/>
</dbReference>
<sequence>MAEGGVRAVVIQSGSFSCKAGFAGEDFPSAVFPCVVGKPRFKGITPGVGHKASFVGHEALKRRSVLSLKSPIERGLVRDWDGLEKVWHHTFDNELRVPSEDHPVLLTEVPLSSNESREKMAQIMFETFNVPAFYLANQAKLSMCSSGRLTGMVVHVGHGVSYAVPVSEGFALKHATLRQDLAGQDLTEYLSDMLFARGLISKSAADSELAREIKEQMCRLALNFQPEMARLASDPSLAKDYRLPDSKVITVSKEQLQCPEALLRPLVMGINAPGLCQLAVDSIEKCESSLREDMYANIVLSGGSSLFPGLADRLKLEVERHLEQSTTGAPEVNIVAPPDRRYSSWMGGAILPTLPTFRHIWVSRQEYQESGPGIVHQKCL</sequence>
<comment type="similarity">
    <text evidence="1">Belongs to the actin family.</text>
</comment>
<dbReference type="PROSITE" id="PS51257">
    <property type="entry name" value="PROKAR_LIPOPROTEIN"/>
    <property type="match status" value="1"/>
</dbReference>
<dbReference type="AlphaFoldDB" id="A0A914B6F7"/>
<dbReference type="SMART" id="SM00268">
    <property type="entry name" value="ACTIN"/>
    <property type="match status" value="1"/>
</dbReference>
<evidence type="ECO:0000256" key="1">
    <source>
        <dbReference type="RuleBase" id="RU000487"/>
    </source>
</evidence>
<dbReference type="OrthoDB" id="10303087at2759"/>
<dbReference type="Pfam" id="PF00022">
    <property type="entry name" value="Actin"/>
    <property type="match status" value="1"/>
</dbReference>
<dbReference type="Gene3D" id="3.90.640.10">
    <property type="entry name" value="Actin, Chain A, domain 4"/>
    <property type="match status" value="1"/>
</dbReference>
<evidence type="ECO:0000313" key="3">
    <source>
        <dbReference type="Proteomes" id="UP000887568"/>
    </source>
</evidence>
<keyword evidence="3" id="KW-1185">Reference proteome</keyword>
<dbReference type="PANTHER" id="PTHR11937">
    <property type="entry name" value="ACTIN"/>
    <property type="match status" value="1"/>
</dbReference>
<dbReference type="RefSeq" id="XP_038071385.1">
    <property type="nucleotide sequence ID" value="XM_038215457.1"/>
</dbReference>
<proteinExistence type="inferred from homology"/>